<accession>A0A2N5S1Z4</accession>
<proteinExistence type="predicted"/>
<feature type="compositionally biased region" description="Polar residues" evidence="1">
    <location>
        <begin position="62"/>
        <end position="71"/>
    </location>
</feature>
<reference evidence="2 3" key="1">
    <citation type="submission" date="2017-11" db="EMBL/GenBank/DDBJ databases">
        <title>De novo assembly and phasing of dikaryotic genomes from two isolates of Puccinia coronata f. sp. avenae, the causal agent of oat crown rust.</title>
        <authorList>
            <person name="Miller M.E."/>
            <person name="Zhang Y."/>
            <person name="Omidvar V."/>
            <person name="Sperschneider J."/>
            <person name="Schwessinger B."/>
            <person name="Raley C."/>
            <person name="Palmer J.M."/>
            <person name="Garnica D."/>
            <person name="Upadhyaya N."/>
            <person name="Rathjen J."/>
            <person name="Taylor J.M."/>
            <person name="Park R.F."/>
            <person name="Dodds P.N."/>
            <person name="Hirsch C.D."/>
            <person name="Kianian S.F."/>
            <person name="Figueroa M."/>
        </authorList>
    </citation>
    <scope>NUCLEOTIDE SEQUENCE [LARGE SCALE GENOMIC DNA]</scope>
    <source>
        <strain evidence="2">12SD80</strain>
    </source>
</reference>
<dbReference type="Proteomes" id="UP000235392">
    <property type="component" value="Unassembled WGS sequence"/>
</dbReference>
<dbReference type="EMBL" id="PGCI01001146">
    <property type="protein sequence ID" value="PLW07242.1"/>
    <property type="molecule type" value="Genomic_DNA"/>
</dbReference>
<sequence length="142" mass="14929">MNSNNQRSGGMVNDLGDSSLNPTKDMMSGMDSGMDDNMMNRDRNQGQKQGLMGKVSSMVGGNKSNDQSGQHAPSKMMGGVMEGGGNESGRQNEASMGDKVKGTFEQAKGKVMNDPHTARKGEMRKNPAGTDSSDIMSGGTGF</sequence>
<feature type="region of interest" description="Disordered" evidence="1">
    <location>
        <begin position="1"/>
        <end position="142"/>
    </location>
</feature>
<name>A0A2N5S1Z4_9BASI</name>
<dbReference type="AlphaFoldDB" id="A0A2N5S1Z4"/>
<comment type="caution">
    <text evidence="2">The sequence shown here is derived from an EMBL/GenBank/DDBJ whole genome shotgun (WGS) entry which is preliminary data.</text>
</comment>
<evidence type="ECO:0000313" key="2">
    <source>
        <dbReference type="EMBL" id="PLW07242.1"/>
    </source>
</evidence>
<feature type="compositionally biased region" description="Basic and acidic residues" evidence="1">
    <location>
        <begin position="96"/>
        <end position="125"/>
    </location>
</feature>
<feature type="compositionally biased region" description="Low complexity" evidence="1">
    <location>
        <begin position="25"/>
        <end position="37"/>
    </location>
</feature>
<protein>
    <submittedName>
        <fullName evidence="2">Uncharacterized protein</fullName>
    </submittedName>
</protein>
<gene>
    <name evidence="2" type="ORF">PCASD_22649</name>
</gene>
<organism evidence="2 3">
    <name type="scientific">Puccinia coronata f. sp. avenae</name>
    <dbReference type="NCBI Taxonomy" id="200324"/>
    <lineage>
        <taxon>Eukaryota</taxon>
        <taxon>Fungi</taxon>
        <taxon>Dikarya</taxon>
        <taxon>Basidiomycota</taxon>
        <taxon>Pucciniomycotina</taxon>
        <taxon>Pucciniomycetes</taxon>
        <taxon>Pucciniales</taxon>
        <taxon>Pucciniaceae</taxon>
        <taxon>Puccinia</taxon>
    </lineage>
</organism>
<evidence type="ECO:0000313" key="3">
    <source>
        <dbReference type="Proteomes" id="UP000235392"/>
    </source>
</evidence>
<evidence type="ECO:0000256" key="1">
    <source>
        <dbReference type="SAM" id="MobiDB-lite"/>
    </source>
</evidence>